<dbReference type="PANTHER" id="PTHR24166">
    <property type="entry name" value="ROLLING PEBBLES, ISOFORM B"/>
    <property type="match status" value="1"/>
</dbReference>
<protein>
    <submittedName>
        <fullName evidence="4">Uncharacterized protein</fullName>
    </submittedName>
</protein>
<dbReference type="Proteomes" id="UP000245956">
    <property type="component" value="Unassembled WGS sequence"/>
</dbReference>
<gene>
    <name evidence="4" type="ORF">PCL_10561</name>
</gene>
<proteinExistence type="predicted"/>
<dbReference type="SUPFAM" id="SSF48403">
    <property type="entry name" value="Ankyrin repeat"/>
    <property type="match status" value="1"/>
</dbReference>
<evidence type="ECO:0000313" key="5">
    <source>
        <dbReference type="Proteomes" id="UP000245956"/>
    </source>
</evidence>
<evidence type="ECO:0000256" key="3">
    <source>
        <dbReference type="PROSITE-ProRule" id="PRU00023"/>
    </source>
</evidence>
<organism evidence="4 5">
    <name type="scientific">Purpureocillium lilacinum</name>
    <name type="common">Paecilomyces lilacinus</name>
    <dbReference type="NCBI Taxonomy" id="33203"/>
    <lineage>
        <taxon>Eukaryota</taxon>
        <taxon>Fungi</taxon>
        <taxon>Dikarya</taxon>
        <taxon>Ascomycota</taxon>
        <taxon>Pezizomycotina</taxon>
        <taxon>Sordariomycetes</taxon>
        <taxon>Hypocreomycetidae</taxon>
        <taxon>Hypocreales</taxon>
        <taxon>Ophiocordycipitaceae</taxon>
        <taxon>Purpureocillium</taxon>
    </lineage>
</organism>
<dbReference type="PANTHER" id="PTHR24166:SF48">
    <property type="entry name" value="PROTEIN VAPYRIN"/>
    <property type="match status" value="1"/>
</dbReference>
<comment type="caution">
    <text evidence="4">The sequence shown here is derived from an EMBL/GenBank/DDBJ whole genome shotgun (WGS) entry which is preliminary data.</text>
</comment>
<name>A0A2U3EBQ3_PURLI</name>
<dbReference type="AlphaFoldDB" id="A0A2U3EBQ3"/>
<keyword evidence="1" id="KW-0677">Repeat</keyword>
<dbReference type="EMBL" id="LCWV01000006">
    <property type="protein sequence ID" value="PWI71938.1"/>
    <property type="molecule type" value="Genomic_DNA"/>
</dbReference>
<reference evidence="4 5" key="1">
    <citation type="journal article" date="2016" name="Front. Microbiol.">
        <title>Genome and transcriptome sequences reveal the specific parasitism of the nematophagous Purpureocillium lilacinum 36-1.</title>
        <authorList>
            <person name="Xie J."/>
            <person name="Li S."/>
            <person name="Mo C."/>
            <person name="Xiao X."/>
            <person name="Peng D."/>
            <person name="Wang G."/>
            <person name="Xiao Y."/>
        </authorList>
    </citation>
    <scope>NUCLEOTIDE SEQUENCE [LARGE SCALE GENOMIC DNA]</scope>
    <source>
        <strain evidence="4 5">36-1</strain>
    </source>
</reference>
<dbReference type="InterPro" id="IPR036770">
    <property type="entry name" value="Ankyrin_rpt-contain_sf"/>
</dbReference>
<evidence type="ECO:0000256" key="1">
    <source>
        <dbReference type="ARBA" id="ARBA00022737"/>
    </source>
</evidence>
<dbReference type="InterPro" id="IPR050889">
    <property type="entry name" value="Dendritic_Spine_Reg/Scaffold"/>
</dbReference>
<dbReference type="Gene3D" id="1.25.40.20">
    <property type="entry name" value="Ankyrin repeat-containing domain"/>
    <property type="match status" value="1"/>
</dbReference>
<dbReference type="PROSITE" id="PS50088">
    <property type="entry name" value="ANK_REPEAT"/>
    <property type="match status" value="2"/>
</dbReference>
<dbReference type="SMART" id="SM00248">
    <property type="entry name" value="ANK"/>
    <property type="match status" value="2"/>
</dbReference>
<evidence type="ECO:0000256" key="2">
    <source>
        <dbReference type="ARBA" id="ARBA00023043"/>
    </source>
</evidence>
<dbReference type="InterPro" id="IPR002110">
    <property type="entry name" value="Ankyrin_rpt"/>
</dbReference>
<keyword evidence="2 3" id="KW-0040">ANK repeat</keyword>
<accession>A0A2U3EBQ3</accession>
<feature type="repeat" description="ANK" evidence="3">
    <location>
        <begin position="47"/>
        <end position="80"/>
    </location>
</feature>
<dbReference type="Pfam" id="PF12796">
    <property type="entry name" value="Ank_2"/>
    <property type="match status" value="1"/>
</dbReference>
<dbReference type="PROSITE" id="PS50297">
    <property type="entry name" value="ANK_REP_REGION"/>
    <property type="match status" value="1"/>
</dbReference>
<feature type="repeat" description="ANK" evidence="3">
    <location>
        <begin position="82"/>
        <end position="114"/>
    </location>
</feature>
<sequence length="140" mass="15267">MLLRRPELDALAMDYDGRTLLVLAGSNLAIIRAPLAAGKLEPYAVGRGDTVLHIACRQDDVELVEMLLLSDAVDVNARTHDSNETPLVIAAQRGDLDIVDPLVDSHVDADFEVEFADPLHGAYHFSPTHSPIHGPRLRPC</sequence>
<evidence type="ECO:0000313" key="4">
    <source>
        <dbReference type="EMBL" id="PWI71938.1"/>
    </source>
</evidence>